<dbReference type="PROSITE" id="PS52016">
    <property type="entry name" value="TONB_DEPENDENT_REC_3"/>
    <property type="match status" value="1"/>
</dbReference>
<keyword evidence="4" id="KW-0410">Iron transport</keyword>
<dbReference type="PANTHER" id="PTHR32552:SF68">
    <property type="entry name" value="FERRICHROME OUTER MEMBRANE TRANSPORTER_PHAGE RECEPTOR"/>
    <property type="match status" value="1"/>
</dbReference>
<protein>
    <submittedName>
        <fullName evidence="17">TonB-dependent receptor</fullName>
    </submittedName>
</protein>
<evidence type="ECO:0000256" key="2">
    <source>
        <dbReference type="ARBA" id="ARBA00022448"/>
    </source>
</evidence>
<name>F0SAM4_PSESL</name>
<evidence type="ECO:0000256" key="7">
    <source>
        <dbReference type="ARBA" id="ARBA00023004"/>
    </source>
</evidence>
<dbReference type="InterPro" id="IPR039426">
    <property type="entry name" value="TonB-dep_rcpt-like"/>
</dbReference>
<evidence type="ECO:0000259" key="15">
    <source>
        <dbReference type="Pfam" id="PF00593"/>
    </source>
</evidence>
<keyword evidence="6 14" id="KW-0732">Signal</keyword>
<dbReference type="HOGENOM" id="CLU_378515_0_0_10"/>
<dbReference type="SUPFAM" id="SSF56935">
    <property type="entry name" value="Porins"/>
    <property type="match status" value="1"/>
</dbReference>
<dbReference type="Pfam" id="PF13715">
    <property type="entry name" value="CarbopepD_reg_2"/>
    <property type="match status" value="1"/>
</dbReference>
<comment type="similarity">
    <text evidence="12 13">Belongs to the TonB-dependent receptor family.</text>
</comment>
<dbReference type="GO" id="GO:0015344">
    <property type="term" value="F:siderophore uptake transmembrane transporter activity"/>
    <property type="evidence" value="ECO:0007669"/>
    <property type="project" value="TreeGrafter"/>
</dbReference>
<keyword evidence="17" id="KW-0675">Receptor</keyword>
<evidence type="ECO:0000256" key="13">
    <source>
        <dbReference type="RuleBase" id="RU003357"/>
    </source>
</evidence>
<sequence length="821" mass="92344">MKLAMLIAFFTPIFLFAQESVLTGKITDASSSDVMVGASVTLKDYNVTTQTNGSGGFTFKNLKNGRYLLQVSYIGFKPLEKVVQVNGNTHISLSLEKALLLADEVIVNATRASANSATTFKNINKEEIEKNNFGQDIPYLLNQMPSMVVSSDAGAGVGYTSMRVRGSDATRVNVTINGIPYNDAESQGSFFVNLPDFASSVDNMQLQRGVGTSTNGAGAFGASLNIQTSVLTDSAYAEINNAAGSYGTLKNTVKVGTGLINGKWTFDGRLSRIISDGYIDRGSSNLKSYYLSGAYYGKKSILRAVTFSGQEKTYQAWNGIPEAKLKGSQADLLDHYYRNQGDLYNTVEDSLNLFNSDPRKFNMFSYKNQTDNYTQNNHQLLYSKEINNQLSFNGALHYTKGAGYYEEYKYGQKFNKYGLTPITINGTTINKTDLVRRRWLDNHFYGLTYALNYRPSNIFDFVLGGAYNEYKGEHFGEVIWARYASQTENDYRYYDNDATKKDFNVFGKATAKFNQLNLFADLQYRRVDYTFVGKDHNGVDLEQNAVSNFFNPKVGATYQLDEKSNIYASYAIANKEPSRKDYTESSTNSRPKPEQLHDIELGYRYLRNNVTAGLNLFGMFYKDQLILTGEINDVGSYVRSNVDDSYRIGVEFDSKWAVSPKFSWGVNASLSDHKIKEFHEFFDEYDANFAPIGQQENVYKNTNIAFAPKFIAGNEFAYKPCKGVEAAFISKYVSKQYLDNTSNEARKLDAFFVNDIRLGYQFQALGLRNIGLALQVNNIFNEKYESNGYTYGYIFDGNLVTENFYFPQAGTSFMFSLNVKF</sequence>
<keyword evidence="18" id="KW-1185">Reference proteome</keyword>
<gene>
    <name evidence="17" type="ordered locus">Pedsa_3106</name>
</gene>
<evidence type="ECO:0000256" key="9">
    <source>
        <dbReference type="ARBA" id="ARBA00023077"/>
    </source>
</evidence>
<dbReference type="InterPro" id="IPR000531">
    <property type="entry name" value="Beta-barrel_TonB"/>
</dbReference>
<evidence type="ECO:0000256" key="1">
    <source>
        <dbReference type="ARBA" id="ARBA00004571"/>
    </source>
</evidence>
<dbReference type="EMBL" id="CP002545">
    <property type="protein sequence ID" value="ADY53645.1"/>
    <property type="molecule type" value="Genomic_DNA"/>
</dbReference>
<evidence type="ECO:0000259" key="16">
    <source>
        <dbReference type="Pfam" id="PF07715"/>
    </source>
</evidence>
<reference evidence="17 18" key="1">
    <citation type="journal article" date="2011" name="Stand. Genomic Sci.">
        <title>Complete genome sequence of the gliding, heparinolytic Pedobacter saltans type strain (113).</title>
        <authorList>
            <person name="Liolios K."/>
            <person name="Sikorski J."/>
            <person name="Lu M."/>
            <person name="Nolan M."/>
            <person name="Lapidus A."/>
            <person name="Lucas S."/>
            <person name="Hammon N."/>
            <person name="Deshpande S."/>
            <person name="Cheng J.F."/>
            <person name="Tapia R."/>
            <person name="Han C."/>
            <person name="Goodwin L."/>
            <person name="Pitluck S."/>
            <person name="Huntemann M."/>
            <person name="Ivanova N."/>
            <person name="Pagani I."/>
            <person name="Mavromatis K."/>
            <person name="Ovchinikova G."/>
            <person name="Pati A."/>
            <person name="Chen A."/>
            <person name="Palaniappan K."/>
            <person name="Land M."/>
            <person name="Hauser L."/>
            <person name="Brambilla E.M."/>
            <person name="Kotsyurbenko O."/>
            <person name="Rohde M."/>
            <person name="Tindall B.J."/>
            <person name="Abt B."/>
            <person name="Goker M."/>
            <person name="Detter J.C."/>
            <person name="Woyke T."/>
            <person name="Bristow J."/>
            <person name="Eisen J.A."/>
            <person name="Markowitz V."/>
            <person name="Hugenholtz P."/>
            <person name="Klenk H.P."/>
            <person name="Kyrpides N.C."/>
        </authorList>
    </citation>
    <scope>NUCLEOTIDE SEQUENCE [LARGE SCALE GENOMIC DNA]</scope>
    <source>
        <strain evidence="18">ATCC 51119 / DSM 12145 / JCM 21818 / LMG 10337 / NBRC 100064 / NCIMB 13643</strain>
    </source>
</reference>
<dbReference type="InterPro" id="IPR012910">
    <property type="entry name" value="Plug_dom"/>
</dbReference>
<dbReference type="STRING" id="762903.Pedsa_3106"/>
<evidence type="ECO:0000256" key="4">
    <source>
        <dbReference type="ARBA" id="ARBA00022496"/>
    </source>
</evidence>
<keyword evidence="8" id="KW-0406">Ion transport</keyword>
<dbReference type="Gene3D" id="2.60.40.1120">
    <property type="entry name" value="Carboxypeptidase-like, regulatory domain"/>
    <property type="match status" value="1"/>
</dbReference>
<dbReference type="eggNOG" id="COG4772">
    <property type="taxonomic scope" value="Bacteria"/>
</dbReference>
<dbReference type="InterPro" id="IPR008969">
    <property type="entry name" value="CarboxyPept-like_regulatory"/>
</dbReference>
<organism evidence="17 18">
    <name type="scientific">Pseudopedobacter saltans (strain ATCC 51119 / DSM 12145 / JCM 21818 / CCUG 39354 / LMG 10337 / NBRC 100064 / NCIMB 13643)</name>
    <name type="common">Pedobacter saltans</name>
    <dbReference type="NCBI Taxonomy" id="762903"/>
    <lineage>
        <taxon>Bacteria</taxon>
        <taxon>Pseudomonadati</taxon>
        <taxon>Bacteroidota</taxon>
        <taxon>Sphingobacteriia</taxon>
        <taxon>Sphingobacteriales</taxon>
        <taxon>Sphingobacteriaceae</taxon>
        <taxon>Pseudopedobacter</taxon>
    </lineage>
</organism>
<accession>F0SAM4</accession>
<dbReference type="KEGG" id="psn:Pedsa_3106"/>
<proteinExistence type="inferred from homology"/>
<dbReference type="GO" id="GO:0009279">
    <property type="term" value="C:cell outer membrane"/>
    <property type="evidence" value="ECO:0007669"/>
    <property type="project" value="UniProtKB-SubCell"/>
</dbReference>
<evidence type="ECO:0000313" key="17">
    <source>
        <dbReference type="EMBL" id="ADY53645.1"/>
    </source>
</evidence>
<dbReference type="Gene3D" id="2.170.130.10">
    <property type="entry name" value="TonB-dependent receptor, plug domain"/>
    <property type="match status" value="1"/>
</dbReference>
<dbReference type="Gene3D" id="2.40.170.20">
    <property type="entry name" value="TonB-dependent receptor, beta-barrel domain"/>
    <property type="match status" value="1"/>
</dbReference>
<keyword evidence="10 12" id="KW-0472">Membrane</keyword>
<dbReference type="InterPro" id="IPR037066">
    <property type="entry name" value="Plug_dom_sf"/>
</dbReference>
<dbReference type="AlphaFoldDB" id="F0SAM4"/>
<keyword evidence="9 13" id="KW-0798">TonB box</keyword>
<feature type="domain" description="TonB-dependent receptor-like beta-barrel" evidence="15">
    <location>
        <begin position="337"/>
        <end position="779"/>
    </location>
</feature>
<feature type="domain" description="TonB-dependent receptor plug" evidence="16">
    <location>
        <begin position="117"/>
        <end position="222"/>
    </location>
</feature>
<keyword evidence="5 12" id="KW-0812">Transmembrane</keyword>
<evidence type="ECO:0000256" key="3">
    <source>
        <dbReference type="ARBA" id="ARBA00022452"/>
    </source>
</evidence>
<evidence type="ECO:0000313" key="18">
    <source>
        <dbReference type="Proteomes" id="UP000000310"/>
    </source>
</evidence>
<keyword evidence="7" id="KW-0408">Iron</keyword>
<evidence type="ECO:0000256" key="8">
    <source>
        <dbReference type="ARBA" id="ARBA00023065"/>
    </source>
</evidence>
<dbReference type="RefSeq" id="WP_013634130.1">
    <property type="nucleotide sequence ID" value="NC_015177.1"/>
</dbReference>
<evidence type="ECO:0000256" key="14">
    <source>
        <dbReference type="SAM" id="SignalP"/>
    </source>
</evidence>
<keyword evidence="11 12" id="KW-0998">Cell outer membrane</keyword>
<evidence type="ECO:0000256" key="12">
    <source>
        <dbReference type="PROSITE-ProRule" id="PRU01360"/>
    </source>
</evidence>
<dbReference type="Pfam" id="PF07715">
    <property type="entry name" value="Plug"/>
    <property type="match status" value="1"/>
</dbReference>
<dbReference type="Pfam" id="PF00593">
    <property type="entry name" value="TonB_dep_Rec_b-barrel"/>
    <property type="match status" value="1"/>
</dbReference>
<dbReference type="InterPro" id="IPR036942">
    <property type="entry name" value="Beta-barrel_TonB_sf"/>
</dbReference>
<evidence type="ECO:0000256" key="10">
    <source>
        <dbReference type="ARBA" id="ARBA00023136"/>
    </source>
</evidence>
<feature type="signal peptide" evidence="14">
    <location>
        <begin position="1"/>
        <end position="17"/>
    </location>
</feature>
<evidence type="ECO:0000256" key="11">
    <source>
        <dbReference type="ARBA" id="ARBA00023237"/>
    </source>
</evidence>
<feature type="chain" id="PRO_5003256057" evidence="14">
    <location>
        <begin position="18"/>
        <end position="821"/>
    </location>
</feature>
<keyword evidence="2 12" id="KW-0813">Transport</keyword>
<keyword evidence="3 12" id="KW-1134">Transmembrane beta strand</keyword>
<evidence type="ECO:0000256" key="5">
    <source>
        <dbReference type="ARBA" id="ARBA00022692"/>
    </source>
</evidence>
<dbReference type="PANTHER" id="PTHR32552">
    <property type="entry name" value="FERRICHROME IRON RECEPTOR-RELATED"/>
    <property type="match status" value="1"/>
</dbReference>
<reference evidence="18" key="2">
    <citation type="submission" date="2011-02" db="EMBL/GenBank/DDBJ databases">
        <title>The complete genome of Pedobacter saltans DSM 12145.</title>
        <authorList>
            <consortium name="US DOE Joint Genome Institute (JGI-PGF)"/>
            <person name="Lucas S."/>
            <person name="Copeland A."/>
            <person name="Lapidus A."/>
            <person name="Bruce D."/>
            <person name="Goodwin L."/>
            <person name="Pitluck S."/>
            <person name="Kyrpides N."/>
            <person name="Mavromatis K."/>
            <person name="Pagani I."/>
            <person name="Ivanova N."/>
            <person name="Ovchinnikova G."/>
            <person name="Lu M."/>
            <person name="Detter J.C."/>
            <person name="Han C."/>
            <person name="Land M."/>
            <person name="Hauser L."/>
            <person name="Markowitz V."/>
            <person name="Cheng J.-F."/>
            <person name="Hugenholtz P."/>
            <person name="Woyke T."/>
            <person name="Wu D."/>
            <person name="Tindall B."/>
            <person name="Pomrenke H.G."/>
            <person name="Brambilla E."/>
            <person name="Klenk H.-P."/>
            <person name="Eisen J.A."/>
        </authorList>
    </citation>
    <scope>NUCLEOTIDE SEQUENCE [LARGE SCALE GENOMIC DNA]</scope>
    <source>
        <strain evidence="18">ATCC 51119 / DSM 12145 / JCM 21818 / LMG 10337 / NBRC 100064 / NCIMB 13643</strain>
    </source>
</reference>
<comment type="subcellular location">
    <subcellularLocation>
        <location evidence="1 12">Cell outer membrane</location>
        <topology evidence="1 12">Multi-pass membrane protein</topology>
    </subcellularLocation>
</comment>
<dbReference type="Proteomes" id="UP000000310">
    <property type="component" value="Chromosome"/>
</dbReference>
<evidence type="ECO:0000256" key="6">
    <source>
        <dbReference type="ARBA" id="ARBA00022729"/>
    </source>
</evidence>
<dbReference type="SUPFAM" id="SSF49464">
    <property type="entry name" value="Carboxypeptidase regulatory domain-like"/>
    <property type="match status" value="1"/>
</dbReference>